<keyword evidence="4" id="KW-1185">Reference proteome</keyword>
<feature type="signal peptide" evidence="2">
    <location>
        <begin position="1"/>
        <end position="16"/>
    </location>
</feature>
<dbReference type="EMBL" id="HG682018">
    <property type="protein sequence ID" value="CDJ29617.1"/>
    <property type="molecule type" value="Genomic_DNA"/>
</dbReference>
<feature type="chain" id="PRO_5004672381" evidence="2">
    <location>
        <begin position="17"/>
        <end position="284"/>
    </location>
</feature>
<evidence type="ECO:0000256" key="2">
    <source>
        <dbReference type="SAM" id="SignalP"/>
    </source>
</evidence>
<proteinExistence type="predicted"/>
<gene>
    <name evidence="3" type="ORF">EMH_0051280</name>
</gene>
<dbReference type="Proteomes" id="UP000030744">
    <property type="component" value="Unassembled WGS sequence"/>
</dbReference>
<sequence>MHFGLLMIAGLPLAVSNTSEIAQRSGRIRAAHEENLRRLIENDGEYPRFALPDSTANSKGEELKCKDLFIFISYAVLHAFKHKFLEKSTTTSSNPLTTAIVNQSKREADVRSYGVPTDKLTSASSALPSWPEDKEQSSGSSSWVEQFPSSFAASALQQLTPLQQQQQQQLLQQQLLQQQLQQQLLQQQLASIPQSLEVSAPGSAYAQSTPTAQELNFRQYPATAAYPLLPYIQPTVPAAAFASQALQLQPTEELCAVAVVLCAEYVQQLTPFCIFFFTTTFSVY</sequence>
<keyword evidence="2" id="KW-0732">Signal</keyword>
<organism evidence="3 4">
    <name type="scientific">Eimeria mitis</name>
    <dbReference type="NCBI Taxonomy" id="44415"/>
    <lineage>
        <taxon>Eukaryota</taxon>
        <taxon>Sar</taxon>
        <taxon>Alveolata</taxon>
        <taxon>Apicomplexa</taxon>
        <taxon>Conoidasida</taxon>
        <taxon>Coccidia</taxon>
        <taxon>Eucoccidiorida</taxon>
        <taxon>Eimeriorina</taxon>
        <taxon>Eimeriidae</taxon>
        <taxon>Eimeria</taxon>
    </lineage>
</organism>
<reference evidence="3" key="1">
    <citation type="submission" date="2013-10" db="EMBL/GenBank/DDBJ databases">
        <title>Genomic analysis of the causative agents of coccidiosis in chickens.</title>
        <authorList>
            <person name="Reid A.J."/>
            <person name="Blake D."/>
            <person name="Billington K."/>
            <person name="Browne H."/>
            <person name="Dunn M."/>
            <person name="Hung S."/>
            <person name="Kawahara F."/>
            <person name="Miranda-Saavedra D."/>
            <person name="Mourier T."/>
            <person name="Nagra H."/>
            <person name="Otto T.D."/>
            <person name="Rawlings N."/>
            <person name="Sanchez A."/>
            <person name="Sanders M."/>
            <person name="Subramaniam C."/>
            <person name="Tay Y."/>
            <person name="Dear P."/>
            <person name="Doerig C."/>
            <person name="Gruber A."/>
            <person name="Parkinson J."/>
            <person name="Shirley M."/>
            <person name="Wan K.L."/>
            <person name="Berriman M."/>
            <person name="Tomley F."/>
            <person name="Pain A."/>
        </authorList>
    </citation>
    <scope>NUCLEOTIDE SEQUENCE [LARGE SCALE GENOMIC DNA]</scope>
    <source>
        <strain evidence="3">Houghton</strain>
    </source>
</reference>
<accession>U6JZX7</accession>
<name>U6JZX7_9EIME</name>
<evidence type="ECO:0000313" key="3">
    <source>
        <dbReference type="EMBL" id="CDJ29617.1"/>
    </source>
</evidence>
<dbReference type="GeneID" id="25379807"/>
<protein>
    <submittedName>
        <fullName evidence="3">Uncharacterized protein</fullName>
    </submittedName>
</protein>
<reference evidence="3" key="2">
    <citation type="submission" date="2013-10" db="EMBL/GenBank/DDBJ databases">
        <authorList>
            <person name="Aslett M."/>
        </authorList>
    </citation>
    <scope>NUCLEOTIDE SEQUENCE [LARGE SCALE GENOMIC DNA]</scope>
    <source>
        <strain evidence="3">Houghton</strain>
    </source>
</reference>
<dbReference type="AlphaFoldDB" id="U6JZX7"/>
<evidence type="ECO:0000256" key="1">
    <source>
        <dbReference type="SAM" id="MobiDB-lite"/>
    </source>
</evidence>
<feature type="region of interest" description="Disordered" evidence="1">
    <location>
        <begin position="107"/>
        <end position="142"/>
    </location>
</feature>
<evidence type="ECO:0000313" key="4">
    <source>
        <dbReference type="Proteomes" id="UP000030744"/>
    </source>
</evidence>
<dbReference type="RefSeq" id="XP_013352186.1">
    <property type="nucleotide sequence ID" value="XM_013496732.1"/>
</dbReference>
<dbReference type="VEuPathDB" id="ToxoDB:EMH_0051280"/>